<evidence type="ECO:0000313" key="2">
    <source>
        <dbReference type="EMBL" id="KAF2398652.1"/>
    </source>
</evidence>
<feature type="compositionally biased region" description="Basic and acidic residues" evidence="1">
    <location>
        <begin position="105"/>
        <end position="114"/>
    </location>
</feature>
<proteinExistence type="predicted"/>
<dbReference type="EMBL" id="ML996699">
    <property type="protein sequence ID" value="KAF2398652.1"/>
    <property type="molecule type" value="Genomic_DNA"/>
</dbReference>
<protein>
    <submittedName>
        <fullName evidence="2">Uncharacterized protein</fullName>
    </submittedName>
</protein>
<feature type="compositionally biased region" description="Low complexity" evidence="1">
    <location>
        <begin position="94"/>
        <end position="104"/>
    </location>
</feature>
<organism evidence="2 3">
    <name type="scientific">Trichodelitschia bisporula</name>
    <dbReference type="NCBI Taxonomy" id="703511"/>
    <lineage>
        <taxon>Eukaryota</taxon>
        <taxon>Fungi</taxon>
        <taxon>Dikarya</taxon>
        <taxon>Ascomycota</taxon>
        <taxon>Pezizomycotina</taxon>
        <taxon>Dothideomycetes</taxon>
        <taxon>Dothideomycetes incertae sedis</taxon>
        <taxon>Phaeotrichales</taxon>
        <taxon>Phaeotrichaceae</taxon>
        <taxon>Trichodelitschia</taxon>
    </lineage>
</organism>
<name>A0A6G1HRM8_9PEZI</name>
<feature type="region of interest" description="Disordered" evidence="1">
    <location>
        <begin position="1"/>
        <end position="120"/>
    </location>
</feature>
<reference evidence="2" key="1">
    <citation type="journal article" date="2020" name="Stud. Mycol.">
        <title>101 Dothideomycetes genomes: a test case for predicting lifestyles and emergence of pathogens.</title>
        <authorList>
            <person name="Haridas S."/>
            <person name="Albert R."/>
            <person name="Binder M."/>
            <person name="Bloem J."/>
            <person name="Labutti K."/>
            <person name="Salamov A."/>
            <person name="Andreopoulos B."/>
            <person name="Baker S."/>
            <person name="Barry K."/>
            <person name="Bills G."/>
            <person name="Bluhm B."/>
            <person name="Cannon C."/>
            <person name="Castanera R."/>
            <person name="Culley D."/>
            <person name="Daum C."/>
            <person name="Ezra D."/>
            <person name="Gonzalez J."/>
            <person name="Henrissat B."/>
            <person name="Kuo A."/>
            <person name="Liang C."/>
            <person name="Lipzen A."/>
            <person name="Lutzoni F."/>
            <person name="Magnuson J."/>
            <person name="Mondo S."/>
            <person name="Nolan M."/>
            <person name="Ohm R."/>
            <person name="Pangilinan J."/>
            <person name="Park H.-J."/>
            <person name="Ramirez L."/>
            <person name="Alfaro M."/>
            <person name="Sun H."/>
            <person name="Tritt A."/>
            <person name="Yoshinaga Y."/>
            <person name="Zwiers L.-H."/>
            <person name="Turgeon B."/>
            <person name="Goodwin S."/>
            <person name="Spatafora J."/>
            <person name="Crous P."/>
            <person name="Grigoriev I."/>
        </authorList>
    </citation>
    <scope>NUCLEOTIDE SEQUENCE</scope>
    <source>
        <strain evidence="2">CBS 262.69</strain>
    </source>
</reference>
<evidence type="ECO:0000313" key="3">
    <source>
        <dbReference type="Proteomes" id="UP000799640"/>
    </source>
</evidence>
<accession>A0A6G1HRM8</accession>
<gene>
    <name evidence="2" type="ORF">EJ06DRAFT_86778</name>
</gene>
<keyword evidence="3" id="KW-1185">Reference proteome</keyword>
<evidence type="ECO:0000256" key="1">
    <source>
        <dbReference type="SAM" id="MobiDB-lite"/>
    </source>
</evidence>
<sequence>MSTCTPRPKSHAVQPRQAREESYGSRVTRLNPRKRRVAASRAKETSPARSPRLTRTASTMDANRKNLPDKPISPAYLPSDPRLRGRPARGPTHARAGGASGSARQESRARDEPSMVRGTGPPYGGYAISCTVSLKQNRDIAIGFPASGLGPGDMYTGAKAPDVPAWRAWRAAHACAAAGKNALHRLVRMGVGRPRGGCGAGWWSGLDCGSALRPV</sequence>
<dbReference type="AlphaFoldDB" id="A0A6G1HRM8"/>
<dbReference type="Proteomes" id="UP000799640">
    <property type="component" value="Unassembled WGS sequence"/>
</dbReference>